<feature type="non-terminal residue" evidence="1">
    <location>
        <position position="1"/>
    </location>
</feature>
<accession>A0ABU3VIU5</accession>
<proteinExistence type="predicted"/>
<evidence type="ECO:0000313" key="2">
    <source>
        <dbReference type="Proteomes" id="UP001255416"/>
    </source>
</evidence>
<keyword evidence="2" id="KW-1185">Reference proteome</keyword>
<reference evidence="2" key="1">
    <citation type="submission" date="2023-05" db="EMBL/GenBank/DDBJ databases">
        <title>Sedimentitalea sp. nov. JM2-8.</title>
        <authorList>
            <person name="Huang J."/>
        </authorList>
    </citation>
    <scope>NUCLEOTIDE SEQUENCE [LARGE SCALE GENOMIC DNA]</scope>
    <source>
        <strain evidence="2">KHS03</strain>
    </source>
</reference>
<dbReference type="RefSeq" id="WP_316780534.1">
    <property type="nucleotide sequence ID" value="NZ_JASMWN010000019.1"/>
</dbReference>
<dbReference type="Proteomes" id="UP001255416">
    <property type="component" value="Unassembled WGS sequence"/>
</dbReference>
<sequence length="62" mass="7049">LSVPFPARIARQAPQNHIAATPVKGVLRLLIHSRNPFFEETPLFPNSLHISIFINGLRQIFF</sequence>
<organism evidence="1 2">
    <name type="scientific">Sedimentitalea todarodis</name>
    <dbReference type="NCBI Taxonomy" id="1631240"/>
    <lineage>
        <taxon>Bacteria</taxon>
        <taxon>Pseudomonadati</taxon>
        <taxon>Pseudomonadota</taxon>
        <taxon>Alphaproteobacteria</taxon>
        <taxon>Rhodobacterales</taxon>
        <taxon>Paracoccaceae</taxon>
        <taxon>Sedimentitalea</taxon>
    </lineage>
</organism>
<dbReference type="EMBL" id="JASMWN010000019">
    <property type="protein sequence ID" value="MDU9006101.1"/>
    <property type="molecule type" value="Genomic_DNA"/>
</dbReference>
<protein>
    <submittedName>
        <fullName evidence="1">Uncharacterized protein</fullName>
    </submittedName>
</protein>
<name>A0ABU3VIU5_9RHOB</name>
<evidence type="ECO:0000313" key="1">
    <source>
        <dbReference type="EMBL" id="MDU9006101.1"/>
    </source>
</evidence>
<comment type="caution">
    <text evidence="1">The sequence shown here is derived from an EMBL/GenBank/DDBJ whole genome shotgun (WGS) entry which is preliminary data.</text>
</comment>
<gene>
    <name evidence="1" type="ORF">QO231_19900</name>
</gene>